<dbReference type="KEGG" id="rop:ROP_39860"/>
<dbReference type="PATRIC" id="fig|632772.20.peg.4180"/>
<reference evidence="1 2" key="1">
    <citation type="submission" date="2009-03" db="EMBL/GenBank/DDBJ databases">
        <title>Comparison of the complete genome sequences of Rhodococcus erythropolis PR4 and Rhodococcus opacus B4.</title>
        <authorList>
            <person name="Takarada H."/>
            <person name="Sekine M."/>
            <person name="Hosoyama A."/>
            <person name="Yamada R."/>
            <person name="Fujisawa T."/>
            <person name="Omata S."/>
            <person name="Shimizu A."/>
            <person name="Tsukatani N."/>
            <person name="Tanikawa S."/>
            <person name="Fujita N."/>
            <person name="Harayama S."/>
        </authorList>
    </citation>
    <scope>NUCLEOTIDE SEQUENCE [LARGE SCALE GENOMIC DNA]</scope>
    <source>
        <strain evidence="1 2">B4</strain>
    </source>
</reference>
<dbReference type="EMBL" id="AP011115">
    <property type="protein sequence ID" value="BAH52233.1"/>
    <property type="molecule type" value="Genomic_DNA"/>
</dbReference>
<dbReference type="STRING" id="632772.ROP_39860"/>
<dbReference type="RefSeq" id="WP_012691170.1">
    <property type="nucleotide sequence ID" value="NC_012522.1"/>
</dbReference>
<dbReference type="Proteomes" id="UP000002212">
    <property type="component" value="Chromosome"/>
</dbReference>
<evidence type="ECO:0000313" key="2">
    <source>
        <dbReference type="Proteomes" id="UP000002212"/>
    </source>
</evidence>
<accession>C1B980</accession>
<sequence length="85" mass="9293">MYIVTDVVTDVVTDELPTVKHIAETKTIRITFGLNGHLSLTLAEAAHVVTELAAALGEAQGEEVKPLVRDEDRVRAEVEIREGLQ</sequence>
<dbReference type="HOGENOM" id="CLU_2510502_0_0_11"/>
<protein>
    <submittedName>
        <fullName evidence="1">Uncharacterized protein</fullName>
    </submittedName>
</protein>
<evidence type="ECO:0000313" key="1">
    <source>
        <dbReference type="EMBL" id="BAH52233.1"/>
    </source>
</evidence>
<name>C1B980_RHOOB</name>
<proteinExistence type="predicted"/>
<gene>
    <name evidence="1" type="ordered locus">ROP_39860</name>
</gene>
<dbReference type="AlphaFoldDB" id="C1B980"/>
<organism evidence="1 2">
    <name type="scientific">Rhodococcus opacus (strain B4)</name>
    <dbReference type="NCBI Taxonomy" id="632772"/>
    <lineage>
        <taxon>Bacteria</taxon>
        <taxon>Bacillati</taxon>
        <taxon>Actinomycetota</taxon>
        <taxon>Actinomycetes</taxon>
        <taxon>Mycobacteriales</taxon>
        <taxon>Nocardiaceae</taxon>
        <taxon>Rhodococcus</taxon>
    </lineage>
</organism>